<sequence length="74" mass="8316">MAYWCENGCGVEMEYLGDGDWKCPKCGTVIAFGESDDGSESLSVYDAALIWMSNGKYEDYTFGYSEEELEEALR</sequence>
<gene>
    <name evidence="1" type="ORF">HW270_03900</name>
</gene>
<comment type="caution">
    <text evidence="1">The sequence shown here is derived from an EMBL/GenBank/DDBJ whole genome shotgun (WGS) entry which is preliminary data.</text>
</comment>
<protein>
    <submittedName>
        <fullName evidence="1">Uncharacterized protein</fullName>
    </submittedName>
</protein>
<keyword evidence="2" id="KW-1185">Reference proteome</keyword>
<dbReference type="RefSeq" id="WP_178978011.1">
    <property type="nucleotide sequence ID" value="NZ_JABXYR010000001.1"/>
</dbReference>
<organism evidence="1 2">
    <name type="scientific">Mogibacterium timidum</name>
    <dbReference type="NCBI Taxonomy" id="35519"/>
    <lineage>
        <taxon>Bacteria</taxon>
        <taxon>Bacillati</taxon>
        <taxon>Bacillota</taxon>
        <taxon>Clostridia</taxon>
        <taxon>Peptostreptococcales</taxon>
        <taxon>Anaerovoracaceae</taxon>
        <taxon>Mogibacterium</taxon>
    </lineage>
</organism>
<evidence type="ECO:0000313" key="2">
    <source>
        <dbReference type="Proteomes" id="UP000526307"/>
    </source>
</evidence>
<accession>A0A7Y9B0K3</accession>
<name>A0A7Y9B0K3_9FIRM</name>
<dbReference type="Proteomes" id="UP000526307">
    <property type="component" value="Unassembled WGS sequence"/>
</dbReference>
<evidence type="ECO:0000313" key="1">
    <source>
        <dbReference type="EMBL" id="NWO23224.1"/>
    </source>
</evidence>
<dbReference type="AlphaFoldDB" id="A0A7Y9B0K3"/>
<dbReference type="EMBL" id="JABXYR010000001">
    <property type="protein sequence ID" value="NWO23224.1"/>
    <property type="molecule type" value="Genomic_DNA"/>
</dbReference>
<proteinExistence type="predicted"/>
<reference evidence="1 2" key="1">
    <citation type="submission" date="2020-06" db="EMBL/GenBank/DDBJ databases">
        <title>Mogibacterium timidum strain W9173 genomic sequence.</title>
        <authorList>
            <person name="Wade W.G."/>
            <person name="Johnston C.D."/>
            <person name="Chen T."/>
            <person name="Dewhirst F.E."/>
        </authorList>
    </citation>
    <scope>NUCLEOTIDE SEQUENCE [LARGE SCALE GENOMIC DNA]</scope>
    <source>
        <strain evidence="1 2">W9173</strain>
    </source>
</reference>